<keyword evidence="8" id="KW-1185">Reference proteome</keyword>
<keyword evidence="5" id="KW-0413">Isomerase</keyword>
<dbReference type="GO" id="GO:0140098">
    <property type="term" value="F:catalytic activity, acting on RNA"/>
    <property type="evidence" value="ECO:0007669"/>
    <property type="project" value="UniProtKB-ARBA"/>
</dbReference>
<gene>
    <name evidence="7" type="ORF">SAMN04488112_11839</name>
</gene>
<dbReference type="GO" id="GO:0009982">
    <property type="term" value="F:pseudouridine synthase activity"/>
    <property type="evidence" value="ECO:0007669"/>
    <property type="project" value="InterPro"/>
</dbReference>
<evidence type="ECO:0000313" key="8">
    <source>
        <dbReference type="Proteomes" id="UP000199387"/>
    </source>
</evidence>
<dbReference type="EMBL" id="FMZA01000018">
    <property type="protein sequence ID" value="SDC83565.1"/>
    <property type="molecule type" value="Genomic_DNA"/>
</dbReference>
<protein>
    <recommendedName>
        <fullName evidence="5">Pseudouridine synthase</fullName>
        <ecNumber evidence="5">5.4.99.-</ecNumber>
    </recommendedName>
</protein>
<sequence length="312" mass="35850">MEEWSTLTHRVRREEAGKMVRQVLRNRFRFSRRMFRRLKEARAVEVNGDTVFITSRVYEGDRIRVRLPGDEGAGVEPQPVPVHLVYEDEDIAVIDKQPGVVVHPTKHYPDHTLANGLAHHWQERGEFHLIRPVTRLDRDTSGLLVFAKHPHAHARLSAQMQQKRYRRDYVAVVHGRLHSGQGSVDQPIARSRTHPRLRTVSPEGAKALTHYRVLERFPQATLIRLRLETGRTHQIRVHMAHLGHPLLGDTMYGGKGDRIGRQALHALHLSLYHPRGGHPRSWTAPLAADLKQLLEELRGDEEDSPLYKPKGQ</sequence>
<dbReference type="Pfam" id="PF00849">
    <property type="entry name" value="PseudoU_synth_2"/>
    <property type="match status" value="1"/>
</dbReference>
<dbReference type="InterPro" id="IPR006225">
    <property type="entry name" value="PsdUridine_synth_RluC/D"/>
</dbReference>
<dbReference type="GO" id="GO:0003723">
    <property type="term" value="F:RNA binding"/>
    <property type="evidence" value="ECO:0007669"/>
    <property type="project" value="UniProtKB-KW"/>
</dbReference>
<dbReference type="PANTHER" id="PTHR21600:SF71">
    <property type="entry name" value="PSEUDOURIDINE SYNTHASE"/>
    <property type="match status" value="1"/>
</dbReference>
<dbReference type="InterPro" id="IPR006224">
    <property type="entry name" value="PsdUridine_synth_RluA-like_CS"/>
</dbReference>
<evidence type="ECO:0000256" key="1">
    <source>
        <dbReference type="ARBA" id="ARBA00000073"/>
    </source>
</evidence>
<evidence type="ECO:0000259" key="6">
    <source>
        <dbReference type="Pfam" id="PF00849"/>
    </source>
</evidence>
<evidence type="ECO:0000256" key="2">
    <source>
        <dbReference type="ARBA" id="ARBA00010876"/>
    </source>
</evidence>
<evidence type="ECO:0000256" key="4">
    <source>
        <dbReference type="PROSITE-ProRule" id="PRU00182"/>
    </source>
</evidence>
<dbReference type="InterPro" id="IPR020103">
    <property type="entry name" value="PsdUridine_synth_cat_dom_sf"/>
</dbReference>
<dbReference type="SUPFAM" id="SSF55120">
    <property type="entry name" value="Pseudouridine synthase"/>
    <property type="match status" value="1"/>
</dbReference>
<organism evidence="7 8">
    <name type="scientific">Melghirimyces thermohalophilus</name>
    <dbReference type="NCBI Taxonomy" id="1236220"/>
    <lineage>
        <taxon>Bacteria</taxon>
        <taxon>Bacillati</taxon>
        <taxon>Bacillota</taxon>
        <taxon>Bacilli</taxon>
        <taxon>Bacillales</taxon>
        <taxon>Thermoactinomycetaceae</taxon>
        <taxon>Melghirimyces</taxon>
    </lineage>
</organism>
<dbReference type="PROSITE" id="PS50889">
    <property type="entry name" value="S4"/>
    <property type="match status" value="1"/>
</dbReference>
<comment type="similarity">
    <text evidence="2 5">Belongs to the pseudouridine synthase RluA family.</text>
</comment>
<dbReference type="InterPro" id="IPR050188">
    <property type="entry name" value="RluA_PseudoU_synthase"/>
</dbReference>
<comment type="function">
    <text evidence="5">Responsible for synthesis of pseudouridine from uracil.</text>
</comment>
<comment type="catalytic activity">
    <reaction evidence="1 5">
        <text>a uridine in RNA = a pseudouridine in RNA</text>
        <dbReference type="Rhea" id="RHEA:48348"/>
        <dbReference type="Rhea" id="RHEA-COMP:12068"/>
        <dbReference type="Rhea" id="RHEA-COMP:12069"/>
        <dbReference type="ChEBI" id="CHEBI:65314"/>
        <dbReference type="ChEBI" id="CHEBI:65315"/>
    </reaction>
</comment>
<dbReference type="AlphaFoldDB" id="A0A1G6PW11"/>
<evidence type="ECO:0000313" key="7">
    <source>
        <dbReference type="EMBL" id="SDC83565.1"/>
    </source>
</evidence>
<dbReference type="RefSeq" id="WP_176757972.1">
    <property type="nucleotide sequence ID" value="NZ_FMZA01000018.1"/>
</dbReference>
<feature type="domain" description="Pseudouridine synthase RsuA/RluA-like" evidence="6">
    <location>
        <begin position="91"/>
        <end position="241"/>
    </location>
</feature>
<accession>A0A1G6PW11</accession>
<dbReference type="EC" id="5.4.99.-" evidence="5"/>
<dbReference type="NCBIfam" id="TIGR00005">
    <property type="entry name" value="rluA_subfam"/>
    <property type="match status" value="1"/>
</dbReference>
<proteinExistence type="inferred from homology"/>
<dbReference type="CDD" id="cd02869">
    <property type="entry name" value="PseudoU_synth_RluA_like"/>
    <property type="match status" value="1"/>
</dbReference>
<dbReference type="STRING" id="1236220.SAMN04488112_11839"/>
<dbReference type="PANTHER" id="PTHR21600">
    <property type="entry name" value="MITOCHONDRIAL RNA PSEUDOURIDINE SYNTHASE"/>
    <property type="match status" value="1"/>
</dbReference>
<name>A0A1G6PW11_9BACL</name>
<evidence type="ECO:0000256" key="5">
    <source>
        <dbReference type="RuleBase" id="RU362028"/>
    </source>
</evidence>
<dbReference type="InterPro" id="IPR006145">
    <property type="entry name" value="PsdUridine_synth_RsuA/RluA"/>
</dbReference>
<feature type="active site" evidence="3">
    <location>
        <position position="137"/>
    </location>
</feature>
<dbReference type="GO" id="GO:0000455">
    <property type="term" value="P:enzyme-directed rRNA pseudouridine synthesis"/>
    <property type="evidence" value="ECO:0007669"/>
    <property type="project" value="TreeGrafter"/>
</dbReference>
<keyword evidence="4" id="KW-0694">RNA-binding</keyword>
<dbReference type="PROSITE" id="PS01129">
    <property type="entry name" value="PSI_RLU"/>
    <property type="match status" value="1"/>
</dbReference>
<reference evidence="7 8" key="1">
    <citation type="submission" date="2016-10" db="EMBL/GenBank/DDBJ databases">
        <authorList>
            <person name="de Groot N.N."/>
        </authorList>
    </citation>
    <scope>NUCLEOTIDE SEQUENCE [LARGE SCALE GENOMIC DNA]</scope>
    <source>
        <strain evidence="7 8">DSM 45514</strain>
    </source>
</reference>
<evidence type="ECO:0000256" key="3">
    <source>
        <dbReference type="PIRSR" id="PIRSR606225-1"/>
    </source>
</evidence>
<dbReference type="Proteomes" id="UP000199387">
    <property type="component" value="Unassembled WGS sequence"/>
</dbReference>
<dbReference type="Gene3D" id="3.30.2350.10">
    <property type="entry name" value="Pseudouridine synthase"/>
    <property type="match status" value="1"/>
</dbReference>